<gene>
    <name evidence="2" type="ORF">LCGC14_1087950</name>
</gene>
<dbReference type="AlphaFoldDB" id="A0A0F9PWH3"/>
<dbReference type="EMBL" id="LAZR01004812">
    <property type="protein sequence ID" value="KKN05386.1"/>
    <property type="molecule type" value="Genomic_DNA"/>
</dbReference>
<proteinExistence type="predicted"/>
<evidence type="ECO:0000256" key="1">
    <source>
        <dbReference type="SAM" id="Coils"/>
    </source>
</evidence>
<feature type="coiled-coil region" evidence="1">
    <location>
        <begin position="21"/>
        <end position="51"/>
    </location>
</feature>
<name>A0A0F9PWH3_9ZZZZ</name>
<comment type="caution">
    <text evidence="2">The sequence shown here is derived from an EMBL/GenBank/DDBJ whole genome shotgun (WGS) entry which is preliminary data.</text>
</comment>
<protein>
    <submittedName>
        <fullName evidence="2">Uncharacterized protein</fullName>
    </submittedName>
</protein>
<evidence type="ECO:0000313" key="2">
    <source>
        <dbReference type="EMBL" id="KKN05386.1"/>
    </source>
</evidence>
<reference evidence="2" key="1">
    <citation type="journal article" date="2015" name="Nature">
        <title>Complex archaea that bridge the gap between prokaryotes and eukaryotes.</title>
        <authorList>
            <person name="Spang A."/>
            <person name="Saw J.H."/>
            <person name="Jorgensen S.L."/>
            <person name="Zaremba-Niedzwiedzka K."/>
            <person name="Martijn J."/>
            <person name="Lind A.E."/>
            <person name="van Eijk R."/>
            <person name="Schleper C."/>
            <person name="Guy L."/>
            <person name="Ettema T.J."/>
        </authorList>
    </citation>
    <scope>NUCLEOTIDE SEQUENCE</scope>
</reference>
<organism evidence="2">
    <name type="scientific">marine sediment metagenome</name>
    <dbReference type="NCBI Taxonomy" id="412755"/>
    <lineage>
        <taxon>unclassified sequences</taxon>
        <taxon>metagenomes</taxon>
        <taxon>ecological metagenomes</taxon>
    </lineage>
</organism>
<accession>A0A0F9PWH3</accession>
<keyword evidence="1" id="KW-0175">Coiled coil</keyword>
<sequence>MTKTYKTPNYPKSIIAKKMTNKTLSDKIEKLKDKVEMMNELLEEINKLAGEKLNA</sequence>